<sequence>MIWVKLDLAHQSLITVLPETPESNQPPKEYRADALSTRLTEPLHTALLFRGKRKRKFLWNFRSCIKVFWMNCSFFRGPKLQNVSFMAFNAMRKGRIHQQVPMQDLTGRMNCLAHKAEPRDYPGKINPCAERVSSNETAEKVHTAEGGIVGSRAGPIRCLDQQCDGHHESEAPRTPEETLHQGF</sequence>
<evidence type="ECO:0000313" key="2">
    <source>
        <dbReference type="Proteomes" id="UP000095284"/>
    </source>
</evidence>
<accession>A0A1I7SE35</accession>
<reference evidence="3" key="1">
    <citation type="submission" date="2016-11" db="UniProtKB">
        <authorList>
            <consortium name="WormBaseParasite"/>
        </authorList>
    </citation>
    <scope>IDENTIFICATION</scope>
</reference>
<evidence type="ECO:0000256" key="1">
    <source>
        <dbReference type="SAM" id="MobiDB-lite"/>
    </source>
</evidence>
<dbReference type="WBParaSite" id="BXY_1129300.1">
    <property type="protein sequence ID" value="BXY_1129300.1"/>
    <property type="gene ID" value="BXY_1129300"/>
</dbReference>
<proteinExistence type="predicted"/>
<name>A0A1I7SE35_BURXY</name>
<dbReference type="Proteomes" id="UP000095284">
    <property type="component" value="Unplaced"/>
</dbReference>
<evidence type="ECO:0000313" key="3">
    <source>
        <dbReference type="WBParaSite" id="BXY_1129300.1"/>
    </source>
</evidence>
<feature type="region of interest" description="Disordered" evidence="1">
    <location>
        <begin position="163"/>
        <end position="183"/>
    </location>
</feature>
<dbReference type="AlphaFoldDB" id="A0A1I7SE35"/>
<organism evidence="2 3">
    <name type="scientific">Bursaphelenchus xylophilus</name>
    <name type="common">Pinewood nematode worm</name>
    <name type="synonym">Aphelenchoides xylophilus</name>
    <dbReference type="NCBI Taxonomy" id="6326"/>
    <lineage>
        <taxon>Eukaryota</taxon>
        <taxon>Metazoa</taxon>
        <taxon>Ecdysozoa</taxon>
        <taxon>Nematoda</taxon>
        <taxon>Chromadorea</taxon>
        <taxon>Rhabditida</taxon>
        <taxon>Tylenchina</taxon>
        <taxon>Tylenchomorpha</taxon>
        <taxon>Aphelenchoidea</taxon>
        <taxon>Aphelenchoididae</taxon>
        <taxon>Bursaphelenchus</taxon>
    </lineage>
</organism>
<protein>
    <submittedName>
        <fullName evidence="3">Uncharacterized protein</fullName>
    </submittedName>
</protein>